<feature type="domain" description="Metallo-beta-lactamase" evidence="2">
    <location>
        <begin position="13"/>
        <end position="225"/>
    </location>
</feature>
<keyword evidence="1" id="KW-0378">Hydrolase</keyword>
<dbReference type="InterPro" id="IPR022712">
    <property type="entry name" value="Beta_Casp"/>
</dbReference>
<dbReference type="PANTHER" id="PTHR11203:SF37">
    <property type="entry name" value="INTEGRATOR COMPLEX SUBUNIT 11"/>
    <property type="match status" value="1"/>
</dbReference>
<evidence type="ECO:0000256" key="1">
    <source>
        <dbReference type="ARBA" id="ARBA00022801"/>
    </source>
</evidence>
<dbReference type="SUPFAM" id="SSF56281">
    <property type="entry name" value="Metallo-hydrolase/oxidoreductase"/>
    <property type="match status" value="1"/>
</dbReference>
<evidence type="ECO:0000313" key="5">
    <source>
        <dbReference type="Proteomes" id="UP000178599"/>
    </source>
</evidence>
<dbReference type="Gene3D" id="3.60.15.10">
    <property type="entry name" value="Ribonuclease Z/Hydroxyacylglutathione hydrolase-like"/>
    <property type="match status" value="1"/>
</dbReference>
<dbReference type="SMART" id="SM01027">
    <property type="entry name" value="Beta-Casp"/>
    <property type="match status" value="1"/>
</dbReference>
<dbReference type="Gene3D" id="3.40.50.10890">
    <property type="match status" value="1"/>
</dbReference>
<evidence type="ECO:0000259" key="2">
    <source>
        <dbReference type="SMART" id="SM00849"/>
    </source>
</evidence>
<dbReference type="AlphaFoldDB" id="A0A1G2CLF5"/>
<dbReference type="EMBL" id="MHLE01000038">
    <property type="protein sequence ID" value="OGZ02225.1"/>
    <property type="molecule type" value="Genomic_DNA"/>
</dbReference>
<dbReference type="GO" id="GO:0016787">
    <property type="term" value="F:hydrolase activity"/>
    <property type="evidence" value="ECO:0007669"/>
    <property type="project" value="UniProtKB-KW"/>
</dbReference>
<dbReference type="InterPro" id="IPR011108">
    <property type="entry name" value="RMMBL"/>
</dbReference>
<sequence>MKIIFLGGVKNVSGSSFILETGGEKILIDCGMEQGESYCEKKNFTPLPYDAKEIKAVLITHAHIDHTGLLPKLYKEGFRNKIFSTAPTRDFTELLLLDSEDILRKEAEKRREKPIYETKDINALMDLWEKVEYKKVFQLGKFSVEFFNAGHILGSACIKVTAEGKSIVFSGDLGNLHNSIMPVADEIEEADYALIESTYGNRIHEDAEKRRDLLEDFIEEVINGGGTLLIPAFAMERTQELLVELNELVSNGRIPRVPIYMDSPLAIKLTTIYKKYQGFFRIDVGKEIRTGDEIFNFPGLETTLSSEESREIEKKKGPKIIIAGSGMSQGGRILRHELNYLSDKKNGILFVSYQGKETLGRKIQEGAEKVEIYGKEVEVNCKRQSISGYSAHADQEELLAWLKPMTRTLRKVFITHGDEENSAALKVKIMDEFAIEAEIPKEKEEDVL</sequence>
<dbReference type="InterPro" id="IPR036866">
    <property type="entry name" value="RibonucZ/Hydroxyglut_hydro"/>
</dbReference>
<evidence type="ECO:0008006" key="6">
    <source>
        <dbReference type="Google" id="ProtNLM"/>
    </source>
</evidence>
<protein>
    <recommendedName>
        <fullName evidence="6">MBL fold hydrolase</fullName>
    </recommendedName>
</protein>
<dbReference type="Proteomes" id="UP000178599">
    <property type="component" value="Unassembled WGS sequence"/>
</dbReference>
<comment type="caution">
    <text evidence="4">The sequence shown here is derived from an EMBL/GenBank/DDBJ whole genome shotgun (WGS) entry which is preliminary data.</text>
</comment>
<dbReference type="GO" id="GO:0004521">
    <property type="term" value="F:RNA endonuclease activity"/>
    <property type="evidence" value="ECO:0007669"/>
    <property type="project" value="TreeGrafter"/>
</dbReference>
<dbReference type="CDD" id="cd16295">
    <property type="entry name" value="TTHA0252-CPSF-like_MBL-fold"/>
    <property type="match status" value="1"/>
</dbReference>
<dbReference type="Pfam" id="PF10996">
    <property type="entry name" value="Beta-Casp"/>
    <property type="match status" value="1"/>
</dbReference>
<evidence type="ECO:0000259" key="3">
    <source>
        <dbReference type="SMART" id="SM01027"/>
    </source>
</evidence>
<dbReference type="Pfam" id="PF07521">
    <property type="entry name" value="RMMBL"/>
    <property type="match status" value="1"/>
</dbReference>
<feature type="domain" description="Beta-Casp" evidence="3">
    <location>
        <begin position="238"/>
        <end position="363"/>
    </location>
</feature>
<name>A0A1G2CLF5_9BACT</name>
<dbReference type="PANTHER" id="PTHR11203">
    <property type="entry name" value="CLEAVAGE AND POLYADENYLATION SPECIFICITY FACTOR FAMILY MEMBER"/>
    <property type="match status" value="1"/>
</dbReference>
<gene>
    <name evidence="4" type="ORF">A2390_00860</name>
</gene>
<organism evidence="4 5">
    <name type="scientific">Candidatus Liptonbacteria bacterium RIFOXYB1_FULL_36_10</name>
    <dbReference type="NCBI Taxonomy" id="1798654"/>
    <lineage>
        <taxon>Bacteria</taxon>
        <taxon>Candidatus Liptoniibacteriota</taxon>
    </lineage>
</organism>
<dbReference type="Pfam" id="PF00753">
    <property type="entry name" value="Lactamase_B"/>
    <property type="match status" value="1"/>
</dbReference>
<accession>A0A1G2CLF5</accession>
<dbReference type="SMART" id="SM00849">
    <property type="entry name" value="Lactamase_B"/>
    <property type="match status" value="1"/>
</dbReference>
<reference evidence="4 5" key="1">
    <citation type="journal article" date="2016" name="Nat. Commun.">
        <title>Thousands of microbial genomes shed light on interconnected biogeochemical processes in an aquifer system.</title>
        <authorList>
            <person name="Anantharaman K."/>
            <person name="Brown C.T."/>
            <person name="Hug L.A."/>
            <person name="Sharon I."/>
            <person name="Castelle C.J."/>
            <person name="Probst A.J."/>
            <person name="Thomas B.C."/>
            <person name="Singh A."/>
            <person name="Wilkins M.J."/>
            <person name="Karaoz U."/>
            <person name="Brodie E.L."/>
            <person name="Williams K.H."/>
            <person name="Hubbard S.S."/>
            <person name="Banfield J.F."/>
        </authorList>
    </citation>
    <scope>NUCLEOTIDE SEQUENCE [LARGE SCALE GENOMIC DNA]</scope>
</reference>
<dbReference type="InterPro" id="IPR050698">
    <property type="entry name" value="MBL"/>
</dbReference>
<dbReference type="InterPro" id="IPR001279">
    <property type="entry name" value="Metallo-B-lactamas"/>
</dbReference>
<evidence type="ECO:0000313" key="4">
    <source>
        <dbReference type="EMBL" id="OGZ02225.1"/>
    </source>
</evidence>
<proteinExistence type="predicted"/>